<keyword evidence="3" id="KW-1185">Reference proteome</keyword>
<proteinExistence type="predicted"/>
<comment type="caution">
    <text evidence="2">The sequence shown here is derived from an EMBL/GenBank/DDBJ whole genome shotgun (WGS) entry which is preliminary data.</text>
</comment>
<evidence type="ECO:0000313" key="2">
    <source>
        <dbReference type="EMBL" id="PKD44359.1"/>
    </source>
</evidence>
<keyword evidence="1" id="KW-0812">Transmembrane</keyword>
<reference evidence="2 3" key="1">
    <citation type="submission" date="2017-11" db="EMBL/GenBank/DDBJ databases">
        <title>Rhodohalobacter 15182 sp. nov., isolated from a salt lake.</title>
        <authorList>
            <person name="Han S."/>
        </authorList>
    </citation>
    <scope>NUCLEOTIDE SEQUENCE [LARGE SCALE GENOMIC DNA]</scope>
    <source>
        <strain evidence="2 3">15182</strain>
    </source>
</reference>
<evidence type="ECO:0000313" key="3">
    <source>
        <dbReference type="Proteomes" id="UP000233398"/>
    </source>
</evidence>
<dbReference type="EMBL" id="PISP01000001">
    <property type="protein sequence ID" value="PKD44359.1"/>
    <property type="molecule type" value="Genomic_DNA"/>
</dbReference>
<keyword evidence="1" id="KW-0472">Membrane</keyword>
<feature type="transmembrane region" description="Helical" evidence="1">
    <location>
        <begin position="7"/>
        <end position="25"/>
    </location>
</feature>
<keyword evidence="1" id="KW-1133">Transmembrane helix</keyword>
<dbReference type="AlphaFoldDB" id="A0A2N0VJK6"/>
<gene>
    <name evidence="2" type="ORF">CWD77_02505</name>
</gene>
<organism evidence="2 3">
    <name type="scientific">Rhodohalobacter barkolensis</name>
    <dbReference type="NCBI Taxonomy" id="2053187"/>
    <lineage>
        <taxon>Bacteria</taxon>
        <taxon>Pseudomonadati</taxon>
        <taxon>Balneolota</taxon>
        <taxon>Balneolia</taxon>
        <taxon>Balneolales</taxon>
        <taxon>Balneolaceae</taxon>
        <taxon>Rhodohalobacter</taxon>
    </lineage>
</organism>
<dbReference type="Proteomes" id="UP000233398">
    <property type="component" value="Unassembled WGS sequence"/>
</dbReference>
<evidence type="ECO:0008006" key="4">
    <source>
        <dbReference type="Google" id="ProtNLM"/>
    </source>
</evidence>
<sequence length="173" mass="19789">MKMNKYYFIYLIWLLPLYFLYQFGYQATTYFGLQDSFENGTSYVATVIDFDVKQIAAQTNGYVVIEFTTSDDEVITEQLGLPVQMAQVIMDSELIPIRYLADSFKPIVLMPTYDLQQSVIKVNLGVTAIGLVVTIIIALYGSRFAAKRIKYGEEKLDIVRIDKNEDSEENEKA</sequence>
<evidence type="ECO:0000256" key="1">
    <source>
        <dbReference type="SAM" id="Phobius"/>
    </source>
</evidence>
<feature type="transmembrane region" description="Helical" evidence="1">
    <location>
        <begin position="119"/>
        <end position="140"/>
    </location>
</feature>
<name>A0A2N0VJK6_9BACT</name>
<protein>
    <recommendedName>
        <fullName evidence="4">DUF3592 domain-containing protein</fullName>
    </recommendedName>
</protein>
<accession>A0A2N0VJK6</accession>